<protein>
    <recommendedName>
        <fullName evidence="5">Protein-glutamate methylesterase/protein-glutamine glutaminase</fullName>
        <ecNumber evidence="5">3.1.1.61</ecNumber>
        <ecNumber evidence="5">3.5.1.44</ecNumber>
    </recommendedName>
</protein>
<evidence type="ECO:0000256" key="1">
    <source>
        <dbReference type="ARBA" id="ARBA00022490"/>
    </source>
</evidence>
<gene>
    <name evidence="5" type="primary">cheB</name>
    <name evidence="10" type="ORF">R5W23_005072</name>
</gene>
<dbReference type="Pfam" id="PF01339">
    <property type="entry name" value="CheB_methylest"/>
    <property type="match status" value="1"/>
</dbReference>
<name>A0ABU5F7Z8_9BACT</name>
<dbReference type="Proteomes" id="UP001272242">
    <property type="component" value="Unassembled WGS sequence"/>
</dbReference>
<dbReference type="CDD" id="cd17541">
    <property type="entry name" value="REC_CheB-like"/>
    <property type="match status" value="1"/>
</dbReference>
<dbReference type="HAMAP" id="MF_00099">
    <property type="entry name" value="CheB_chemtxs"/>
    <property type="match status" value="1"/>
</dbReference>
<keyword evidence="1 5" id="KW-0963">Cytoplasm</keyword>
<evidence type="ECO:0000313" key="11">
    <source>
        <dbReference type="Proteomes" id="UP001272242"/>
    </source>
</evidence>
<evidence type="ECO:0000256" key="7">
    <source>
        <dbReference type="PROSITE-ProRule" id="PRU00169"/>
    </source>
</evidence>
<dbReference type="Gene3D" id="3.40.50.2300">
    <property type="match status" value="1"/>
</dbReference>
<dbReference type="PANTHER" id="PTHR42872">
    <property type="entry name" value="PROTEIN-GLUTAMATE METHYLESTERASE/PROTEIN-GLUTAMINE GLUTAMINASE"/>
    <property type="match status" value="1"/>
</dbReference>
<dbReference type="SUPFAM" id="SSF52738">
    <property type="entry name" value="Methylesterase CheB, C-terminal domain"/>
    <property type="match status" value="1"/>
</dbReference>
<dbReference type="PANTHER" id="PTHR42872:SF6">
    <property type="entry name" value="PROTEIN-GLUTAMATE METHYLESTERASE_PROTEIN-GLUTAMINE GLUTAMINASE"/>
    <property type="match status" value="1"/>
</dbReference>
<comment type="function">
    <text evidence="5">Involved in chemotaxis. Part of a chemotaxis signal transduction system that modulates chemotaxis in response to various stimuli. Catalyzes the demethylation of specific methylglutamate residues introduced into the chemoreceptors (methyl-accepting chemotaxis proteins or MCP) by CheR. Also mediates the irreversible deamidation of specific glutamine residues to glutamic acid.</text>
</comment>
<comment type="PTM">
    <text evidence="5">Phosphorylated by CheA. Phosphorylation of the N-terminal regulatory domain activates the methylesterase activity.</text>
</comment>
<comment type="similarity">
    <text evidence="5">Belongs to the CheB family.</text>
</comment>
<evidence type="ECO:0000313" key="10">
    <source>
        <dbReference type="EMBL" id="MDY3563461.1"/>
    </source>
</evidence>
<evidence type="ECO:0000256" key="6">
    <source>
        <dbReference type="PROSITE-ProRule" id="PRU00050"/>
    </source>
</evidence>
<evidence type="ECO:0000259" key="9">
    <source>
        <dbReference type="PROSITE" id="PS50122"/>
    </source>
</evidence>
<evidence type="ECO:0000256" key="2">
    <source>
        <dbReference type="ARBA" id="ARBA00022500"/>
    </source>
</evidence>
<sequence length="362" mass="38397">MAKIRVLVVDDAAVFRRAVADELSADPELEVVGTAANGRAALVKLDRLRPDVVLLDIEMPEMDGLEALREIRKRHPRLPVIMFSVLTERGAIATLEALSQGASEYFAKPSTNSLEDSLRVVREELIPEIKNLCAARVRELAPAPARPAAPAGTVLTRPPVPSIPPARVDVIAVAASTGGPNALAEVLPALPANLLVPVLVVQHMPPLFTRLLAERLSARCPLPVTEATHNEPLAPGRVWVAPGDFHLAVERGPAGGHLVLSKDAPEHSCRPAADVLFRSVARAYGPHALAVVLTGMGQDGHRGCQAIRAAGGQVVVQDEESSVVWGMPGFVARAGLADKVLPLALVAQDLARRTRVGRAEAK</sequence>
<feature type="active site" evidence="5 6">
    <location>
        <position position="203"/>
    </location>
</feature>
<evidence type="ECO:0000256" key="3">
    <source>
        <dbReference type="ARBA" id="ARBA00022801"/>
    </source>
</evidence>
<organism evidence="10 11">
    <name type="scientific">Gemmata algarum</name>
    <dbReference type="NCBI Taxonomy" id="2975278"/>
    <lineage>
        <taxon>Bacteria</taxon>
        <taxon>Pseudomonadati</taxon>
        <taxon>Planctomycetota</taxon>
        <taxon>Planctomycetia</taxon>
        <taxon>Gemmatales</taxon>
        <taxon>Gemmataceae</taxon>
        <taxon>Gemmata</taxon>
    </lineage>
</organism>
<dbReference type="InterPro" id="IPR008248">
    <property type="entry name" value="CheB-like"/>
</dbReference>
<accession>A0ABU5F7Z8</accession>
<keyword evidence="3 5" id="KW-0378">Hydrolase</keyword>
<comment type="caution">
    <text evidence="10">The sequence shown here is derived from an EMBL/GenBank/DDBJ whole genome shotgun (WGS) entry which is preliminary data.</text>
</comment>
<dbReference type="NCBIfam" id="NF001965">
    <property type="entry name" value="PRK00742.1"/>
    <property type="match status" value="1"/>
</dbReference>
<comment type="catalytic activity">
    <reaction evidence="4 5">
        <text>[protein]-L-glutamate 5-O-methyl ester + H2O = L-glutamyl-[protein] + methanol + H(+)</text>
        <dbReference type="Rhea" id="RHEA:23236"/>
        <dbReference type="Rhea" id="RHEA-COMP:10208"/>
        <dbReference type="Rhea" id="RHEA-COMP:10311"/>
        <dbReference type="ChEBI" id="CHEBI:15377"/>
        <dbReference type="ChEBI" id="CHEBI:15378"/>
        <dbReference type="ChEBI" id="CHEBI:17790"/>
        <dbReference type="ChEBI" id="CHEBI:29973"/>
        <dbReference type="ChEBI" id="CHEBI:82795"/>
        <dbReference type="EC" id="3.1.1.61"/>
    </reaction>
</comment>
<dbReference type="InterPro" id="IPR000673">
    <property type="entry name" value="Sig_transdc_resp-reg_Me-estase"/>
</dbReference>
<reference evidence="11" key="1">
    <citation type="journal article" date="2023" name="Mar. Drugs">
        <title>Gemmata algarum, a Novel Planctomycete Isolated from an Algal Mat, Displays Antimicrobial Activity.</title>
        <authorList>
            <person name="Kumar G."/>
            <person name="Kallscheuer N."/>
            <person name="Kashif M."/>
            <person name="Ahamad S."/>
            <person name="Jagadeeshwari U."/>
            <person name="Pannikurungottu S."/>
            <person name="Haufschild T."/>
            <person name="Kabuu M."/>
            <person name="Sasikala C."/>
            <person name="Jogler C."/>
            <person name="Ramana C."/>
        </authorList>
    </citation>
    <scope>NUCLEOTIDE SEQUENCE [LARGE SCALE GENOMIC DNA]</scope>
    <source>
        <strain evidence="11">JC673</strain>
    </source>
</reference>
<keyword evidence="11" id="KW-1185">Reference proteome</keyword>
<dbReference type="InterPro" id="IPR001789">
    <property type="entry name" value="Sig_transdc_resp-reg_receiver"/>
</dbReference>
<keyword evidence="5 7" id="KW-0597">Phosphoprotein</keyword>
<dbReference type="SUPFAM" id="SSF52172">
    <property type="entry name" value="CheY-like"/>
    <property type="match status" value="1"/>
</dbReference>
<feature type="domain" description="CheB-type methylesterase" evidence="9">
    <location>
        <begin position="164"/>
        <end position="357"/>
    </location>
</feature>
<feature type="active site" evidence="5 6">
    <location>
        <position position="176"/>
    </location>
</feature>
<comment type="catalytic activity">
    <reaction evidence="5">
        <text>L-glutaminyl-[protein] + H2O = L-glutamyl-[protein] + NH4(+)</text>
        <dbReference type="Rhea" id="RHEA:16441"/>
        <dbReference type="Rhea" id="RHEA-COMP:10207"/>
        <dbReference type="Rhea" id="RHEA-COMP:10208"/>
        <dbReference type="ChEBI" id="CHEBI:15377"/>
        <dbReference type="ChEBI" id="CHEBI:28938"/>
        <dbReference type="ChEBI" id="CHEBI:29973"/>
        <dbReference type="ChEBI" id="CHEBI:30011"/>
        <dbReference type="EC" id="3.5.1.44"/>
    </reaction>
</comment>
<evidence type="ECO:0000259" key="8">
    <source>
        <dbReference type="PROSITE" id="PS50110"/>
    </source>
</evidence>
<dbReference type="PROSITE" id="PS50110">
    <property type="entry name" value="RESPONSE_REGULATORY"/>
    <property type="match status" value="1"/>
</dbReference>
<comment type="subcellular location">
    <subcellularLocation>
        <location evidence="5">Cytoplasm</location>
    </subcellularLocation>
</comment>
<evidence type="ECO:0000256" key="4">
    <source>
        <dbReference type="ARBA" id="ARBA00048267"/>
    </source>
</evidence>
<evidence type="ECO:0000256" key="5">
    <source>
        <dbReference type="HAMAP-Rule" id="MF_00099"/>
    </source>
</evidence>
<dbReference type="RefSeq" id="WP_320689654.1">
    <property type="nucleotide sequence ID" value="NZ_JAXBLV010000240.1"/>
</dbReference>
<dbReference type="PIRSF" id="PIRSF000876">
    <property type="entry name" value="RR_chemtxs_CheB"/>
    <property type="match status" value="1"/>
</dbReference>
<dbReference type="Gene3D" id="3.40.50.180">
    <property type="entry name" value="Methylesterase CheB, C-terminal domain"/>
    <property type="match status" value="1"/>
</dbReference>
<feature type="domain" description="Response regulatory" evidence="8">
    <location>
        <begin position="5"/>
        <end position="123"/>
    </location>
</feature>
<dbReference type="PROSITE" id="PS50122">
    <property type="entry name" value="CHEB"/>
    <property type="match status" value="1"/>
</dbReference>
<dbReference type="CDD" id="cd16432">
    <property type="entry name" value="CheB_Rec"/>
    <property type="match status" value="1"/>
</dbReference>
<feature type="active site" evidence="5 6">
    <location>
        <position position="299"/>
    </location>
</feature>
<dbReference type="InterPro" id="IPR035909">
    <property type="entry name" value="CheB_C"/>
</dbReference>
<dbReference type="SMART" id="SM00448">
    <property type="entry name" value="REC"/>
    <property type="match status" value="1"/>
</dbReference>
<dbReference type="EC" id="3.1.1.61" evidence="5"/>
<dbReference type="Pfam" id="PF00072">
    <property type="entry name" value="Response_reg"/>
    <property type="match status" value="1"/>
</dbReference>
<feature type="modified residue" description="4-aspartylphosphate" evidence="5 7">
    <location>
        <position position="56"/>
    </location>
</feature>
<dbReference type="EC" id="3.5.1.44" evidence="5"/>
<comment type="domain">
    <text evidence="5">Contains a C-terminal catalytic domain, and an N-terminal region which modulates catalytic activity.</text>
</comment>
<proteinExistence type="inferred from homology"/>
<dbReference type="InterPro" id="IPR011006">
    <property type="entry name" value="CheY-like_superfamily"/>
</dbReference>
<dbReference type="EMBL" id="JAXBLV010000240">
    <property type="protein sequence ID" value="MDY3563461.1"/>
    <property type="molecule type" value="Genomic_DNA"/>
</dbReference>
<keyword evidence="2 5" id="KW-0145">Chemotaxis</keyword>